<feature type="domain" description="AB hydrolase-1" evidence="1">
    <location>
        <begin position="35"/>
        <end position="233"/>
    </location>
</feature>
<dbReference type="PANTHER" id="PTHR43433">
    <property type="entry name" value="HYDROLASE, ALPHA/BETA FOLD FAMILY PROTEIN"/>
    <property type="match status" value="1"/>
</dbReference>
<dbReference type="Proteomes" id="UP000298579">
    <property type="component" value="Plasmid pAtCFBP5877a"/>
</dbReference>
<dbReference type="AlphaFoldDB" id="A0AAE6BIH5"/>
<sequence>MIRSVYETRGVSLSVSEHGEGLPFVFQHGLCADADQLIQVFPEDTAYRCLTVECRGHGQSETGPLEDLLIPTFTDDVVGYMQSLERPVIGGISMGAAISLRIAVRWPYMIRALILARPAWVTDDAPRSAYPNLFVGQLLSQYDPQDALQRFEMSEVAMDLAEHGPDNLSAIRGFFTREPIEVTSALLTSIAMGGPGVTEDEIKNISVPTLVIGNNRDPVHPLSYARTLAEWIPNASFVEITSKSDSVNAYQRDFKSALAKFLRDLN</sequence>
<dbReference type="RefSeq" id="WP_080830598.1">
    <property type="nucleotide sequence ID" value="NZ_CP039890.1"/>
</dbReference>
<name>A0AAE6BIH5_AGRTU</name>
<proteinExistence type="predicted"/>
<evidence type="ECO:0000259" key="1">
    <source>
        <dbReference type="Pfam" id="PF12697"/>
    </source>
</evidence>
<evidence type="ECO:0000313" key="3">
    <source>
        <dbReference type="Proteomes" id="UP000298579"/>
    </source>
</evidence>
<gene>
    <name evidence="2" type="ORF">CFBP5877_26055</name>
</gene>
<dbReference type="InterPro" id="IPR050471">
    <property type="entry name" value="AB_hydrolase"/>
</dbReference>
<dbReference type="PANTHER" id="PTHR43433:SF5">
    <property type="entry name" value="AB HYDROLASE-1 DOMAIN-CONTAINING PROTEIN"/>
    <property type="match status" value="1"/>
</dbReference>
<protein>
    <submittedName>
        <fullName evidence="2">Alpha/beta hydrolase</fullName>
    </submittedName>
</protein>
<dbReference type="EMBL" id="CP039899">
    <property type="protein sequence ID" value="QCL82573.1"/>
    <property type="molecule type" value="Genomic_DNA"/>
</dbReference>
<dbReference type="InterPro" id="IPR000073">
    <property type="entry name" value="AB_hydrolase_1"/>
</dbReference>
<dbReference type="Pfam" id="PF12697">
    <property type="entry name" value="Abhydrolase_6"/>
    <property type="match status" value="1"/>
</dbReference>
<dbReference type="GO" id="GO:0016787">
    <property type="term" value="F:hydrolase activity"/>
    <property type="evidence" value="ECO:0007669"/>
    <property type="project" value="UniProtKB-KW"/>
</dbReference>
<dbReference type="Gene3D" id="3.40.50.1820">
    <property type="entry name" value="alpha/beta hydrolase"/>
    <property type="match status" value="1"/>
</dbReference>
<geneLocation type="plasmid" evidence="3">
    <name>patcfbp5877a</name>
</geneLocation>
<dbReference type="SUPFAM" id="SSF53474">
    <property type="entry name" value="alpha/beta-Hydrolases"/>
    <property type="match status" value="1"/>
</dbReference>
<accession>A0AAE6BIH5</accession>
<dbReference type="PRINTS" id="PR00111">
    <property type="entry name" value="ABHYDROLASE"/>
</dbReference>
<keyword evidence="2" id="KW-0614">Plasmid</keyword>
<reference evidence="2 3" key="1">
    <citation type="submission" date="2019-04" db="EMBL/GenBank/DDBJ databases">
        <title>Complete genome sequence of Agrobacterium tumefaciens CFBP5877.</title>
        <authorList>
            <person name="Huang Y.-Y."/>
            <person name="Chiang H.-Y."/>
            <person name="Chou L."/>
            <person name="Lai E.-M."/>
            <person name="Kuo C.-H."/>
        </authorList>
    </citation>
    <scope>NUCLEOTIDE SEQUENCE [LARGE SCALE GENOMIC DNA]</scope>
    <source>
        <strain evidence="2 3">CFBP5877</strain>
        <plasmid evidence="3">patcfbp5877a</plasmid>
    </source>
</reference>
<organism evidence="2 3">
    <name type="scientific">Agrobacterium tumefaciens</name>
    <dbReference type="NCBI Taxonomy" id="358"/>
    <lineage>
        <taxon>Bacteria</taxon>
        <taxon>Pseudomonadati</taxon>
        <taxon>Pseudomonadota</taxon>
        <taxon>Alphaproteobacteria</taxon>
        <taxon>Hyphomicrobiales</taxon>
        <taxon>Rhizobiaceae</taxon>
        <taxon>Rhizobium/Agrobacterium group</taxon>
        <taxon>Agrobacterium</taxon>
        <taxon>Agrobacterium tumefaciens complex</taxon>
    </lineage>
</organism>
<dbReference type="InterPro" id="IPR029058">
    <property type="entry name" value="AB_hydrolase_fold"/>
</dbReference>
<evidence type="ECO:0000313" key="2">
    <source>
        <dbReference type="EMBL" id="QCL82573.1"/>
    </source>
</evidence>
<keyword evidence="2" id="KW-0378">Hydrolase</keyword>